<dbReference type="Proteomes" id="UP000324222">
    <property type="component" value="Unassembled WGS sequence"/>
</dbReference>
<sequence length="113" mass="12873">MFVTVYMSYEEIRSSLSGCSRNYRDPNPPFLIRLFEFSAQFKLGTELGGRASCLPHLFLPRELHRGPYSVTKESGTCVLRWPGPICAAEEWPQKSEDCIVDALDVTEAQRNTR</sequence>
<evidence type="ECO:0000313" key="2">
    <source>
        <dbReference type="Proteomes" id="UP000324222"/>
    </source>
</evidence>
<reference evidence="1 2" key="1">
    <citation type="submission" date="2019-05" db="EMBL/GenBank/DDBJ databases">
        <title>Another draft genome of Portunus trituberculatus and its Hox gene families provides insights of decapod evolution.</title>
        <authorList>
            <person name="Jeong J.-H."/>
            <person name="Song I."/>
            <person name="Kim S."/>
            <person name="Choi T."/>
            <person name="Kim D."/>
            <person name="Ryu S."/>
            <person name="Kim W."/>
        </authorList>
    </citation>
    <scope>NUCLEOTIDE SEQUENCE [LARGE SCALE GENOMIC DNA]</scope>
    <source>
        <tissue evidence="1">Muscle</tissue>
    </source>
</reference>
<dbReference type="AlphaFoldDB" id="A0A5B7DCX6"/>
<keyword evidence="2" id="KW-1185">Reference proteome</keyword>
<comment type="caution">
    <text evidence="1">The sequence shown here is derived from an EMBL/GenBank/DDBJ whole genome shotgun (WGS) entry which is preliminary data.</text>
</comment>
<organism evidence="1 2">
    <name type="scientific">Portunus trituberculatus</name>
    <name type="common">Swimming crab</name>
    <name type="synonym">Neptunus trituberculatus</name>
    <dbReference type="NCBI Taxonomy" id="210409"/>
    <lineage>
        <taxon>Eukaryota</taxon>
        <taxon>Metazoa</taxon>
        <taxon>Ecdysozoa</taxon>
        <taxon>Arthropoda</taxon>
        <taxon>Crustacea</taxon>
        <taxon>Multicrustacea</taxon>
        <taxon>Malacostraca</taxon>
        <taxon>Eumalacostraca</taxon>
        <taxon>Eucarida</taxon>
        <taxon>Decapoda</taxon>
        <taxon>Pleocyemata</taxon>
        <taxon>Brachyura</taxon>
        <taxon>Eubrachyura</taxon>
        <taxon>Portunoidea</taxon>
        <taxon>Portunidae</taxon>
        <taxon>Portuninae</taxon>
        <taxon>Portunus</taxon>
    </lineage>
</organism>
<proteinExistence type="predicted"/>
<accession>A0A5B7DCX6</accession>
<gene>
    <name evidence="1" type="ORF">E2C01_011985</name>
</gene>
<dbReference type="EMBL" id="VSRR010000736">
    <property type="protein sequence ID" value="MPC19079.1"/>
    <property type="molecule type" value="Genomic_DNA"/>
</dbReference>
<name>A0A5B7DCX6_PORTR</name>
<evidence type="ECO:0000313" key="1">
    <source>
        <dbReference type="EMBL" id="MPC19079.1"/>
    </source>
</evidence>
<protein>
    <submittedName>
        <fullName evidence="1">Uncharacterized protein</fullName>
    </submittedName>
</protein>